<dbReference type="GO" id="GO:0008483">
    <property type="term" value="F:transaminase activity"/>
    <property type="evidence" value="ECO:0007669"/>
    <property type="project" value="UniProtKB-KW"/>
</dbReference>
<gene>
    <name evidence="4" type="ORF">KK060_14830</name>
</gene>
<organism evidence="4 5">
    <name type="scientific">Chryseosolibacter indicus</name>
    <dbReference type="NCBI Taxonomy" id="2782351"/>
    <lineage>
        <taxon>Bacteria</taxon>
        <taxon>Pseudomonadati</taxon>
        <taxon>Bacteroidota</taxon>
        <taxon>Cytophagia</taxon>
        <taxon>Cytophagales</taxon>
        <taxon>Chryseotaleaceae</taxon>
        <taxon>Chryseosolibacter</taxon>
    </lineage>
</organism>
<dbReference type="Proteomes" id="UP000772618">
    <property type="component" value="Unassembled WGS sequence"/>
</dbReference>
<evidence type="ECO:0000256" key="1">
    <source>
        <dbReference type="ARBA" id="ARBA00022898"/>
    </source>
</evidence>
<proteinExistence type="inferred from homology"/>
<dbReference type="InterPro" id="IPR015422">
    <property type="entry name" value="PyrdxlP-dep_Trfase_small"/>
</dbReference>
<keyword evidence="1 3" id="KW-0663">Pyridoxal phosphate</keyword>
<comment type="similarity">
    <text evidence="2 3">Belongs to the DegT/DnrJ/EryC1 family.</text>
</comment>
<reference evidence="4 5" key="1">
    <citation type="submission" date="2021-05" db="EMBL/GenBank/DDBJ databases">
        <title>A Polyphasic approach of four new species of the genus Ohtaekwangia: Ohtaekwangia histidinii sp. nov., Ohtaekwangia cretensis sp. nov., Ohtaekwangia indiensis sp. nov., Ohtaekwangia reichenbachii sp. nov. from diverse environment.</title>
        <authorList>
            <person name="Octaviana S."/>
        </authorList>
    </citation>
    <scope>NUCLEOTIDE SEQUENCE [LARGE SCALE GENOMIC DNA]</scope>
    <source>
        <strain evidence="4 5">PWU20</strain>
    </source>
</reference>
<dbReference type="InterPro" id="IPR000653">
    <property type="entry name" value="DegT/StrS_aminotransferase"/>
</dbReference>
<evidence type="ECO:0000256" key="2">
    <source>
        <dbReference type="ARBA" id="ARBA00037999"/>
    </source>
</evidence>
<dbReference type="PANTHER" id="PTHR30244">
    <property type="entry name" value="TRANSAMINASE"/>
    <property type="match status" value="1"/>
</dbReference>
<dbReference type="Pfam" id="PF01041">
    <property type="entry name" value="DegT_DnrJ_EryC1"/>
    <property type="match status" value="1"/>
</dbReference>
<dbReference type="InterPro" id="IPR015421">
    <property type="entry name" value="PyrdxlP-dep_Trfase_major"/>
</dbReference>
<name>A0ABS5VX36_9BACT</name>
<dbReference type="SUPFAM" id="SSF53383">
    <property type="entry name" value="PLP-dependent transferases"/>
    <property type="match status" value="1"/>
</dbReference>
<evidence type="ECO:0000256" key="3">
    <source>
        <dbReference type="RuleBase" id="RU004508"/>
    </source>
</evidence>
<evidence type="ECO:0000313" key="4">
    <source>
        <dbReference type="EMBL" id="MBT1704566.1"/>
    </source>
</evidence>
<keyword evidence="5" id="KW-1185">Reference proteome</keyword>
<dbReference type="EMBL" id="JAHESD010000034">
    <property type="protein sequence ID" value="MBT1704566.1"/>
    <property type="molecule type" value="Genomic_DNA"/>
</dbReference>
<keyword evidence="4" id="KW-0808">Transferase</keyword>
<evidence type="ECO:0000313" key="5">
    <source>
        <dbReference type="Proteomes" id="UP000772618"/>
    </source>
</evidence>
<dbReference type="Gene3D" id="3.40.640.10">
    <property type="entry name" value="Type I PLP-dependent aspartate aminotransferase-like (Major domain)"/>
    <property type="match status" value="1"/>
</dbReference>
<dbReference type="Gene3D" id="3.90.1150.10">
    <property type="entry name" value="Aspartate Aminotransferase, domain 1"/>
    <property type="match status" value="1"/>
</dbReference>
<dbReference type="PIRSF" id="PIRSF000390">
    <property type="entry name" value="PLP_StrS"/>
    <property type="match status" value="1"/>
</dbReference>
<sequence>MNIPFIDLKAQYESFKERMDAGLLSAVANFQFAKGKEVFEFEEKFSKIVGSKYCINTGNGTDSLFLALKAVDIKAGDEVITPAWSWISSSETVSACGARPVFADVDSRSYTIDVDAVKKKINTKTKAVIAVHLYGQGAPAEDLKNLCNAHGLTLIEDCAQGHLTEDNHKVAGSVGHLAAFSFYPTKNLGAYGDAGCITTSDPVLTEKVRRLANHGALRKDDHLMEGFNSRMDTLQAAVLLIKLPYLEDWTVKRIKNALLYNEGLKDIPEITVPFVRPSSRHTYHIYAVRAALRDELSAYLLEHGIQTMIHYPQALTNLPAYRYLDLDPNDYPIANQLEKDILSLPIYPELEENQIGYICEKIRSFYKK</sequence>
<protein>
    <submittedName>
        <fullName evidence="4">DegT/DnrJ/EryC1/StrS family aminotransferase</fullName>
    </submittedName>
</protein>
<accession>A0ABS5VX36</accession>
<keyword evidence="4" id="KW-0032">Aminotransferase</keyword>
<comment type="caution">
    <text evidence="4">The sequence shown here is derived from an EMBL/GenBank/DDBJ whole genome shotgun (WGS) entry which is preliminary data.</text>
</comment>
<dbReference type="PANTHER" id="PTHR30244:SF36">
    <property type="entry name" value="3-OXO-GLUCOSE-6-PHOSPHATE:GLUTAMATE AMINOTRANSFERASE"/>
    <property type="match status" value="1"/>
</dbReference>
<dbReference type="InterPro" id="IPR015424">
    <property type="entry name" value="PyrdxlP-dep_Trfase"/>
</dbReference>
<dbReference type="CDD" id="cd00616">
    <property type="entry name" value="AHBA_syn"/>
    <property type="match status" value="1"/>
</dbReference>
<dbReference type="RefSeq" id="WP_254154525.1">
    <property type="nucleotide sequence ID" value="NZ_JAHESD010000034.1"/>
</dbReference>